<dbReference type="PANTHER" id="PTHR10443:SF12">
    <property type="entry name" value="DIPEPTIDASE"/>
    <property type="match status" value="1"/>
</dbReference>
<dbReference type="SUPFAM" id="SSF51556">
    <property type="entry name" value="Metallo-dependent hydrolases"/>
    <property type="match status" value="1"/>
</dbReference>
<reference evidence="1 2" key="1">
    <citation type="submission" date="2020-03" db="EMBL/GenBank/DDBJ databases">
        <title>WGS of the type strain of Planosporangium spp.</title>
        <authorList>
            <person name="Thawai C."/>
        </authorList>
    </citation>
    <scope>NUCLEOTIDE SEQUENCE [LARGE SCALE GENOMIC DNA]</scope>
    <source>
        <strain evidence="1 2">TBRC 5610</strain>
    </source>
</reference>
<organism evidence="1 2">
    <name type="scientific">Planosporangium thailandense</name>
    <dbReference type="NCBI Taxonomy" id="765197"/>
    <lineage>
        <taxon>Bacteria</taxon>
        <taxon>Bacillati</taxon>
        <taxon>Actinomycetota</taxon>
        <taxon>Actinomycetes</taxon>
        <taxon>Micromonosporales</taxon>
        <taxon>Micromonosporaceae</taxon>
        <taxon>Planosporangium</taxon>
    </lineage>
</organism>
<keyword evidence="2" id="KW-1185">Reference proteome</keyword>
<proteinExistence type="predicted"/>
<evidence type="ECO:0000313" key="1">
    <source>
        <dbReference type="EMBL" id="NJC73630.1"/>
    </source>
</evidence>
<gene>
    <name evidence="1" type="ORF">HC031_28460</name>
</gene>
<protein>
    <submittedName>
        <fullName evidence="1">Membrane dipeptidase</fullName>
    </submittedName>
</protein>
<dbReference type="InterPro" id="IPR008257">
    <property type="entry name" value="Pept_M19"/>
</dbReference>
<evidence type="ECO:0000313" key="2">
    <source>
        <dbReference type="Proteomes" id="UP000722989"/>
    </source>
</evidence>
<dbReference type="Gene3D" id="3.20.20.140">
    <property type="entry name" value="Metal-dependent hydrolases"/>
    <property type="match status" value="1"/>
</dbReference>
<dbReference type="PANTHER" id="PTHR10443">
    <property type="entry name" value="MICROSOMAL DIPEPTIDASE"/>
    <property type="match status" value="1"/>
</dbReference>
<dbReference type="InterPro" id="IPR032466">
    <property type="entry name" value="Metal_Hydrolase"/>
</dbReference>
<dbReference type="Proteomes" id="UP000722989">
    <property type="component" value="Unassembled WGS sequence"/>
</dbReference>
<sequence>MPAWPVTYPKVSELIFDGHNDLAWQLRLRVRYDFDALDIATDQSASGLHTDLPRLRAGGVGAQYWSVFVPCDLAGHDAVSATLEQVDAVRRLVARHPEHLALATTADEVERARSEGRIASLLGAEGGHSINCSLGTLRMLYELEVRYLTLTHTRNTPWADSATDEASVGGLSPFGHEVVREMNRLGMLVDLSHVAPATMHAALDTSLAPAFFSHSSARAVCDHPRNVPDDVLTRVRDSDGVVMVTFVPWFVNTECRDWMVAEQRLRDTYPDEGPDWEAAHAKWLRANPWPACTVADVADHVEHVREVAGVDHVGLGGDFDGCETMPDGLADVSAYPALLAELADRGWSEAELARLAWHNALRVLRETESVAAAVRRERGPSVATIDEPDTAAD</sequence>
<dbReference type="CDD" id="cd01301">
    <property type="entry name" value="rDP_like"/>
    <property type="match status" value="1"/>
</dbReference>
<name>A0ABX0Y7W3_9ACTN</name>
<dbReference type="Pfam" id="PF01244">
    <property type="entry name" value="Peptidase_M19"/>
    <property type="match status" value="1"/>
</dbReference>
<dbReference type="PROSITE" id="PS51365">
    <property type="entry name" value="RENAL_DIPEPTIDASE_2"/>
    <property type="match status" value="1"/>
</dbReference>
<comment type="caution">
    <text evidence="1">The sequence shown here is derived from an EMBL/GenBank/DDBJ whole genome shotgun (WGS) entry which is preliminary data.</text>
</comment>
<dbReference type="EMBL" id="JAATVY010000033">
    <property type="protein sequence ID" value="NJC73630.1"/>
    <property type="molecule type" value="Genomic_DNA"/>
</dbReference>
<accession>A0ABX0Y7W3</accession>